<dbReference type="PANTHER" id="PTHR48238">
    <property type="entry name" value="BNACNNG09570D PROTEIN"/>
    <property type="match status" value="1"/>
</dbReference>
<organism evidence="2 3">
    <name type="scientific">Canavalia gladiata</name>
    <name type="common">Sword bean</name>
    <name type="synonym">Dolichos gladiatus</name>
    <dbReference type="NCBI Taxonomy" id="3824"/>
    <lineage>
        <taxon>Eukaryota</taxon>
        <taxon>Viridiplantae</taxon>
        <taxon>Streptophyta</taxon>
        <taxon>Embryophyta</taxon>
        <taxon>Tracheophyta</taxon>
        <taxon>Spermatophyta</taxon>
        <taxon>Magnoliopsida</taxon>
        <taxon>eudicotyledons</taxon>
        <taxon>Gunneridae</taxon>
        <taxon>Pentapetalae</taxon>
        <taxon>rosids</taxon>
        <taxon>fabids</taxon>
        <taxon>Fabales</taxon>
        <taxon>Fabaceae</taxon>
        <taxon>Papilionoideae</taxon>
        <taxon>50 kb inversion clade</taxon>
        <taxon>NPAAA clade</taxon>
        <taxon>indigoferoid/millettioid clade</taxon>
        <taxon>Phaseoleae</taxon>
        <taxon>Canavalia</taxon>
    </lineage>
</organism>
<protein>
    <submittedName>
        <fullName evidence="2">Uncharacterized protein</fullName>
    </submittedName>
</protein>
<dbReference type="EMBL" id="JAYMYQ010000005">
    <property type="protein sequence ID" value="KAK7330592.1"/>
    <property type="molecule type" value="Genomic_DNA"/>
</dbReference>
<proteinExistence type="predicted"/>
<evidence type="ECO:0000313" key="2">
    <source>
        <dbReference type="EMBL" id="KAK7330592.1"/>
    </source>
</evidence>
<dbReference type="Proteomes" id="UP001367508">
    <property type="component" value="Unassembled WGS sequence"/>
</dbReference>
<reference evidence="2 3" key="1">
    <citation type="submission" date="2024-01" db="EMBL/GenBank/DDBJ databases">
        <title>The genomes of 5 underutilized Papilionoideae crops provide insights into root nodulation and disease resistanc.</title>
        <authorList>
            <person name="Jiang F."/>
        </authorList>
    </citation>
    <scope>NUCLEOTIDE SEQUENCE [LARGE SCALE GENOMIC DNA]</scope>
    <source>
        <strain evidence="2">LVBAO_FW01</strain>
        <tissue evidence="2">Leaves</tissue>
    </source>
</reference>
<evidence type="ECO:0000256" key="1">
    <source>
        <dbReference type="SAM" id="MobiDB-lite"/>
    </source>
</evidence>
<feature type="compositionally biased region" description="Polar residues" evidence="1">
    <location>
        <begin position="139"/>
        <end position="151"/>
    </location>
</feature>
<feature type="compositionally biased region" description="Low complexity" evidence="1">
    <location>
        <begin position="154"/>
        <end position="167"/>
    </location>
</feature>
<gene>
    <name evidence="2" type="ORF">VNO77_24788</name>
</gene>
<comment type="caution">
    <text evidence="2">The sequence shown here is derived from an EMBL/GenBank/DDBJ whole genome shotgun (WGS) entry which is preliminary data.</text>
</comment>
<feature type="region of interest" description="Disordered" evidence="1">
    <location>
        <begin position="137"/>
        <end position="171"/>
    </location>
</feature>
<accession>A0AAN9L9G7</accession>
<evidence type="ECO:0000313" key="3">
    <source>
        <dbReference type="Proteomes" id="UP001367508"/>
    </source>
</evidence>
<sequence length="183" mass="19589">MFGRVRTSTSSLDSLEGSPSKILKDDTFSIYEATLMKLKLGAQRDRSAFASSMEMDEVISDCAVSSPCAVEANLKADFTPSSSDLIVISPGEGVTMMDTDCSSLSVSDHVSSGNSQQRRHSDVSLLRFFKFMDPGHAAVSSSGEPRTSTKNGDSESVTSSSAESHCTSEVEDVQTLQDCEFSD</sequence>
<name>A0AAN9L9G7_CANGL</name>
<keyword evidence="3" id="KW-1185">Reference proteome</keyword>
<dbReference type="AlphaFoldDB" id="A0AAN9L9G7"/>
<dbReference type="PANTHER" id="PTHR48238:SF1">
    <property type="entry name" value="(RAPE) HYPOTHETICAL PROTEIN"/>
    <property type="match status" value="1"/>
</dbReference>